<accession>X1FDZ1</accession>
<feature type="domain" description="DUF2520" evidence="1">
    <location>
        <begin position="5"/>
        <end position="47"/>
    </location>
</feature>
<organism evidence="2">
    <name type="scientific">marine sediment metagenome</name>
    <dbReference type="NCBI Taxonomy" id="412755"/>
    <lineage>
        <taxon>unclassified sequences</taxon>
        <taxon>metagenomes</taxon>
        <taxon>ecological metagenomes</taxon>
    </lineage>
</organism>
<dbReference type="AlphaFoldDB" id="X1FDZ1"/>
<dbReference type="Gene3D" id="1.10.1040.20">
    <property type="entry name" value="ProC-like, C-terminal domain"/>
    <property type="match status" value="1"/>
</dbReference>
<evidence type="ECO:0000313" key="2">
    <source>
        <dbReference type="EMBL" id="GAH43861.1"/>
    </source>
</evidence>
<protein>
    <recommendedName>
        <fullName evidence="1">DUF2520 domain-containing protein</fullName>
    </recommendedName>
</protein>
<gene>
    <name evidence="2" type="ORF">S03H2_19146</name>
</gene>
<name>X1FDZ1_9ZZZZ</name>
<dbReference type="SUPFAM" id="SSF48179">
    <property type="entry name" value="6-phosphogluconate dehydrogenase C-terminal domain-like"/>
    <property type="match status" value="1"/>
</dbReference>
<dbReference type="InterPro" id="IPR008927">
    <property type="entry name" value="6-PGluconate_DH-like_C_sf"/>
</dbReference>
<sequence length="57" mass="6500">MKASYYHPVEAQTGPAVRNDQNVIKKHLDLLSFLPEIQHLYDVVSQDIIKLHQSGLT</sequence>
<reference evidence="2" key="1">
    <citation type="journal article" date="2014" name="Front. Microbiol.">
        <title>High frequency of phylogenetically diverse reductive dehalogenase-homologous genes in deep subseafloor sedimentary metagenomes.</title>
        <authorList>
            <person name="Kawai M."/>
            <person name="Futagami T."/>
            <person name="Toyoda A."/>
            <person name="Takaki Y."/>
            <person name="Nishi S."/>
            <person name="Hori S."/>
            <person name="Arai W."/>
            <person name="Tsubouchi T."/>
            <person name="Morono Y."/>
            <person name="Uchiyama I."/>
            <person name="Ito T."/>
            <person name="Fujiyama A."/>
            <person name="Inagaki F."/>
            <person name="Takami H."/>
        </authorList>
    </citation>
    <scope>NUCLEOTIDE SEQUENCE</scope>
    <source>
        <strain evidence="2">Expedition CK06-06</strain>
    </source>
</reference>
<dbReference type="EMBL" id="BARU01009985">
    <property type="protein sequence ID" value="GAH43861.1"/>
    <property type="molecule type" value="Genomic_DNA"/>
</dbReference>
<evidence type="ECO:0000259" key="1">
    <source>
        <dbReference type="Pfam" id="PF10728"/>
    </source>
</evidence>
<comment type="caution">
    <text evidence="2">The sequence shown here is derived from an EMBL/GenBank/DDBJ whole genome shotgun (WGS) entry which is preliminary data.</text>
</comment>
<dbReference type="InterPro" id="IPR018931">
    <property type="entry name" value="DUF2520"/>
</dbReference>
<dbReference type="InterPro" id="IPR037108">
    <property type="entry name" value="TM1727-like_C_sf"/>
</dbReference>
<proteinExistence type="predicted"/>
<dbReference type="Pfam" id="PF10728">
    <property type="entry name" value="DUF2520"/>
    <property type="match status" value="1"/>
</dbReference>